<dbReference type="KEGG" id="rta:Rta_05950"/>
<dbReference type="Gene3D" id="2.60.40.10">
    <property type="entry name" value="Immunoglobulins"/>
    <property type="match status" value="1"/>
</dbReference>
<evidence type="ECO:0000313" key="3">
    <source>
        <dbReference type="Proteomes" id="UP000008385"/>
    </source>
</evidence>
<organism evidence="2 3">
    <name type="scientific">Ramlibacter tataouinensis (strain ATCC BAA-407 / DSM 14655 / LMG 21543 / TTB310)</name>
    <dbReference type="NCBI Taxonomy" id="365046"/>
    <lineage>
        <taxon>Bacteria</taxon>
        <taxon>Pseudomonadati</taxon>
        <taxon>Pseudomonadota</taxon>
        <taxon>Betaproteobacteria</taxon>
        <taxon>Burkholderiales</taxon>
        <taxon>Comamonadaceae</taxon>
        <taxon>Ramlibacter</taxon>
    </lineage>
</organism>
<dbReference type="HOGENOM" id="CLU_1229058_0_0_4"/>
<evidence type="ECO:0000313" key="2">
    <source>
        <dbReference type="EMBL" id="AEG91673.1"/>
    </source>
</evidence>
<protein>
    <submittedName>
        <fullName evidence="2">Uncharacterized protein</fullName>
    </submittedName>
</protein>
<reference evidence="2 3" key="2">
    <citation type="journal article" date="2011" name="PLoS ONE">
        <title>The Cyst-Dividing Bacterium Ramlibacter tataouinensis TTB310 Genome Reveals a Well-Stocked Toolbox for Adaptation to a Desert Environment.</title>
        <authorList>
            <person name="De Luca G."/>
            <person name="Barakat M."/>
            <person name="Ortet P."/>
            <person name="Fochesato S."/>
            <person name="Jourlin-Castelli C."/>
            <person name="Ansaldi M."/>
            <person name="Py B."/>
            <person name="Fichant G."/>
            <person name="Coutinho P.M."/>
            <person name="Voulhoux R."/>
            <person name="Bastien O."/>
            <person name="Marechal E."/>
            <person name="Henrissat B."/>
            <person name="Quentin Y."/>
            <person name="Noirot P."/>
            <person name="Filloux A."/>
            <person name="Mejean V."/>
            <person name="Dubow M.S."/>
            <person name="Barras F."/>
            <person name="Barbe V."/>
            <person name="Weissenbach J."/>
            <person name="Mihalcescu I."/>
            <person name="Vermeglio A."/>
            <person name="Achouak W."/>
            <person name="Heulin T."/>
        </authorList>
    </citation>
    <scope>NUCLEOTIDE SEQUENCE [LARGE SCALE GENOMIC DNA]</scope>
    <source>
        <strain evidence="3">ATCC BAA-407 / DSM 14655 / LMG 21543 / TTB310</strain>
    </source>
</reference>
<dbReference type="InterPro" id="IPR013783">
    <property type="entry name" value="Ig-like_fold"/>
</dbReference>
<gene>
    <name evidence="2" type="ordered locus">Rta_05950</name>
</gene>
<dbReference type="Pfam" id="PF05345">
    <property type="entry name" value="He_PIG"/>
    <property type="match status" value="1"/>
</dbReference>
<feature type="region of interest" description="Disordered" evidence="1">
    <location>
        <begin position="168"/>
        <end position="191"/>
    </location>
</feature>
<proteinExistence type="predicted"/>
<dbReference type="InterPro" id="IPR015919">
    <property type="entry name" value="Cadherin-like_sf"/>
</dbReference>
<name>F5XWA3_RAMTT</name>
<dbReference type="SUPFAM" id="SSF49313">
    <property type="entry name" value="Cadherin-like"/>
    <property type="match status" value="1"/>
</dbReference>
<dbReference type="AlphaFoldDB" id="F5XWA3"/>
<dbReference type="GO" id="GO:0005509">
    <property type="term" value="F:calcium ion binding"/>
    <property type="evidence" value="ECO:0007669"/>
    <property type="project" value="InterPro"/>
</dbReference>
<evidence type="ECO:0000256" key="1">
    <source>
        <dbReference type="SAM" id="MobiDB-lite"/>
    </source>
</evidence>
<dbReference type="Proteomes" id="UP000008385">
    <property type="component" value="Chromosome"/>
</dbReference>
<dbReference type="RefSeq" id="WP_013899906.1">
    <property type="nucleotide sequence ID" value="NC_015677.1"/>
</dbReference>
<keyword evidence="3" id="KW-1185">Reference proteome</keyword>
<dbReference type="PROSITE" id="PS51257">
    <property type="entry name" value="PROKAR_LIPOPROTEIN"/>
    <property type="match status" value="1"/>
</dbReference>
<dbReference type="OrthoDB" id="601499at2"/>
<reference evidence="3" key="1">
    <citation type="submission" date="2006-01" db="EMBL/GenBank/DDBJ databases">
        <title>Genome of the cyst-dividing bacterium Ramlibacter tataouinensis.</title>
        <authorList>
            <person name="Barakat M."/>
            <person name="Ortet P."/>
            <person name="De Luca G."/>
            <person name="Jourlin-Castelli C."/>
            <person name="Ansaldi M."/>
            <person name="Py B."/>
            <person name="Fichant G."/>
            <person name="Coutinho P."/>
            <person name="Voulhoux R."/>
            <person name="Bastien O."/>
            <person name="Roy S."/>
            <person name="Marechal E."/>
            <person name="Henrissat B."/>
            <person name="Quentin Y."/>
            <person name="Noirot P."/>
            <person name="Filloux A."/>
            <person name="Mejean V."/>
            <person name="DuBow M."/>
            <person name="Barras F."/>
            <person name="Heulin T."/>
        </authorList>
    </citation>
    <scope>NUCLEOTIDE SEQUENCE [LARGE SCALE GENOMIC DNA]</scope>
    <source>
        <strain evidence="3">ATCC BAA-407 / DSM 14655 / LMG 21543 / TTB310</strain>
    </source>
</reference>
<dbReference type="STRING" id="365046.Rta_05950"/>
<dbReference type="EMBL" id="CP000245">
    <property type="protein sequence ID" value="AEG91673.1"/>
    <property type="molecule type" value="Genomic_DNA"/>
</dbReference>
<feature type="compositionally biased region" description="Polar residues" evidence="1">
    <location>
        <begin position="181"/>
        <end position="191"/>
    </location>
</feature>
<sequence>MGRRRHLQAALACALLLTACGGGSDEPEGDLYVSFNYPQTTELQLFQSVDVRPVVSGLDGRKPSFRHKSESGPLPQGFTFSTSDGAIGGYAAQAGNYLVFSELTVAGYEGTLTQVPSFRISTDIRLSYPFSSGTTTFGTAITPLTPTVSGTLPGDAVTNFRIRPNVAGATPSSLPPGVSLDPQTGTVSGTPTSRGTYVAFVQATVVRGDRQATIESGSYLYFSVQ</sequence>
<accession>F5XWA3</accession>
<dbReference type="GO" id="GO:0016020">
    <property type="term" value="C:membrane"/>
    <property type="evidence" value="ECO:0007669"/>
    <property type="project" value="InterPro"/>
</dbReference>